<evidence type="ECO:0000256" key="1">
    <source>
        <dbReference type="ARBA" id="ARBA00000707"/>
    </source>
</evidence>
<dbReference type="GO" id="GO:0005634">
    <property type="term" value="C:nucleus"/>
    <property type="evidence" value="ECO:0007669"/>
    <property type="project" value="UniProtKB-SubCell"/>
</dbReference>
<evidence type="ECO:0000259" key="16">
    <source>
        <dbReference type="PROSITE" id="PS50235"/>
    </source>
</evidence>
<dbReference type="SUPFAM" id="SSF57850">
    <property type="entry name" value="RING/U-box"/>
    <property type="match status" value="1"/>
</dbReference>
<evidence type="ECO:0000256" key="13">
    <source>
        <dbReference type="ARBA" id="ARBA00023242"/>
    </source>
</evidence>
<dbReference type="PROSITE" id="PS50271">
    <property type="entry name" value="ZF_UBP"/>
    <property type="match status" value="1"/>
</dbReference>
<dbReference type="EMBL" id="JAPXFL010000015">
    <property type="protein sequence ID" value="KAK9497330.1"/>
    <property type="molecule type" value="Genomic_DNA"/>
</dbReference>
<dbReference type="InterPro" id="IPR001607">
    <property type="entry name" value="Znf_UBP"/>
</dbReference>
<keyword evidence="11" id="KW-0805">Transcription regulation</keyword>
<evidence type="ECO:0000259" key="17">
    <source>
        <dbReference type="PROSITE" id="PS50271"/>
    </source>
</evidence>
<evidence type="ECO:0000256" key="10">
    <source>
        <dbReference type="ARBA" id="ARBA00022833"/>
    </source>
</evidence>
<dbReference type="PROSITE" id="PS50235">
    <property type="entry name" value="USP_3"/>
    <property type="match status" value="1"/>
</dbReference>
<evidence type="ECO:0000256" key="6">
    <source>
        <dbReference type="ARBA" id="ARBA00022771"/>
    </source>
</evidence>
<evidence type="ECO:0000256" key="11">
    <source>
        <dbReference type="ARBA" id="ARBA00023015"/>
    </source>
</evidence>
<dbReference type="InterPro" id="IPR038765">
    <property type="entry name" value="Papain-like_cys_pep_sf"/>
</dbReference>
<keyword evidence="4" id="KW-0645">Protease</keyword>
<dbReference type="Proteomes" id="UP001461498">
    <property type="component" value="Unassembled WGS sequence"/>
</dbReference>
<feature type="domain" description="USP" evidence="16">
    <location>
        <begin position="169"/>
        <end position="478"/>
    </location>
</feature>
<comment type="subcellular location">
    <subcellularLocation>
        <location evidence="2">Nucleus</location>
    </subcellularLocation>
</comment>
<dbReference type="SUPFAM" id="SSF54001">
    <property type="entry name" value="Cysteine proteinases"/>
    <property type="match status" value="1"/>
</dbReference>
<evidence type="ECO:0000256" key="8">
    <source>
        <dbReference type="ARBA" id="ARBA00022801"/>
    </source>
</evidence>
<evidence type="ECO:0000256" key="2">
    <source>
        <dbReference type="ARBA" id="ARBA00004123"/>
    </source>
</evidence>
<evidence type="ECO:0000256" key="12">
    <source>
        <dbReference type="ARBA" id="ARBA00023163"/>
    </source>
</evidence>
<dbReference type="Gene3D" id="3.30.40.10">
    <property type="entry name" value="Zinc/RING finger domain, C3HC4 (zinc finger)"/>
    <property type="match status" value="1"/>
</dbReference>
<evidence type="ECO:0000256" key="5">
    <source>
        <dbReference type="ARBA" id="ARBA00022723"/>
    </source>
</evidence>
<dbReference type="Pfam" id="PF02148">
    <property type="entry name" value="zf-UBP"/>
    <property type="match status" value="1"/>
</dbReference>
<dbReference type="Gene3D" id="3.90.70.10">
    <property type="entry name" value="Cysteine proteinases"/>
    <property type="match status" value="1"/>
</dbReference>
<dbReference type="PANTHER" id="PTHR21646:SF33">
    <property type="entry name" value="UBIQUITIN CARBOXYL-TERMINAL HYDROLASE 22"/>
    <property type="match status" value="1"/>
</dbReference>
<dbReference type="AlphaFoldDB" id="A0AAW1CH94"/>
<evidence type="ECO:0000313" key="18">
    <source>
        <dbReference type="EMBL" id="KAK9497330.1"/>
    </source>
</evidence>
<dbReference type="GO" id="GO:0006508">
    <property type="term" value="P:proteolysis"/>
    <property type="evidence" value="ECO:0007669"/>
    <property type="project" value="UniProtKB-KW"/>
</dbReference>
<keyword evidence="19" id="KW-1185">Reference proteome</keyword>
<comment type="similarity">
    <text evidence="14">Belongs to the peptidase C19 family. UBP8 subfamily.</text>
</comment>
<evidence type="ECO:0000256" key="9">
    <source>
        <dbReference type="ARBA" id="ARBA00022807"/>
    </source>
</evidence>
<keyword evidence="6 15" id="KW-0863">Zinc-finger</keyword>
<protein>
    <recommendedName>
        <fullName evidence="3">ubiquitinyl hydrolase 1</fullName>
        <ecNumber evidence="3">3.4.19.12</ecNumber>
    </recommendedName>
</protein>
<organism evidence="18 19">
    <name type="scientific">Rhynocoris fuscipes</name>
    <dbReference type="NCBI Taxonomy" id="488301"/>
    <lineage>
        <taxon>Eukaryota</taxon>
        <taxon>Metazoa</taxon>
        <taxon>Ecdysozoa</taxon>
        <taxon>Arthropoda</taxon>
        <taxon>Hexapoda</taxon>
        <taxon>Insecta</taxon>
        <taxon>Pterygota</taxon>
        <taxon>Neoptera</taxon>
        <taxon>Paraneoptera</taxon>
        <taxon>Hemiptera</taxon>
        <taxon>Heteroptera</taxon>
        <taxon>Panheteroptera</taxon>
        <taxon>Cimicomorpha</taxon>
        <taxon>Reduviidae</taxon>
        <taxon>Harpactorinae</taxon>
        <taxon>Harpactorini</taxon>
        <taxon>Rhynocoris</taxon>
    </lineage>
</organism>
<evidence type="ECO:0000256" key="4">
    <source>
        <dbReference type="ARBA" id="ARBA00022670"/>
    </source>
</evidence>
<dbReference type="InterPro" id="IPR013083">
    <property type="entry name" value="Znf_RING/FYVE/PHD"/>
</dbReference>
<keyword evidence="12" id="KW-0804">Transcription</keyword>
<dbReference type="InterPro" id="IPR018200">
    <property type="entry name" value="USP_CS"/>
</dbReference>
<proteinExistence type="inferred from homology"/>
<dbReference type="Pfam" id="PF00443">
    <property type="entry name" value="UCH"/>
    <property type="match status" value="1"/>
</dbReference>
<dbReference type="GO" id="GO:0004843">
    <property type="term" value="F:cysteine-type deubiquitinase activity"/>
    <property type="evidence" value="ECO:0007669"/>
    <property type="project" value="UniProtKB-EC"/>
</dbReference>
<keyword evidence="7" id="KW-0833">Ubl conjugation pathway</keyword>
<dbReference type="EC" id="3.4.19.12" evidence="3"/>
<gene>
    <name evidence="18" type="ORF">O3M35_004669</name>
</gene>
<comment type="catalytic activity">
    <reaction evidence="1">
        <text>Thiol-dependent hydrolysis of ester, thioester, amide, peptide and isopeptide bonds formed by the C-terminal Gly of ubiquitin (a 76-residue protein attached to proteins as an intracellular targeting signal).</text>
        <dbReference type="EC" id="3.4.19.12"/>
    </reaction>
</comment>
<evidence type="ECO:0000313" key="19">
    <source>
        <dbReference type="Proteomes" id="UP001461498"/>
    </source>
</evidence>
<dbReference type="GO" id="GO:0016579">
    <property type="term" value="P:protein deubiquitination"/>
    <property type="evidence" value="ECO:0007669"/>
    <property type="project" value="InterPro"/>
</dbReference>
<dbReference type="GO" id="GO:0008270">
    <property type="term" value="F:zinc ion binding"/>
    <property type="evidence" value="ECO:0007669"/>
    <property type="project" value="UniProtKB-KW"/>
</dbReference>
<accession>A0AAW1CH94</accession>
<evidence type="ECO:0000256" key="14">
    <source>
        <dbReference type="ARBA" id="ARBA00038490"/>
    </source>
</evidence>
<reference evidence="18 19" key="1">
    <citation type="submission" date="2022-12" db="EMBL/GenBank/DDBJ databases">
        <title>Chromosome-level genome assembly of true bugs.</title>
        <authorList>
            <person name="Ma L."/>
            <person name="Li H."/>
        </authorList>
    </citation>
    <scope>NUCLEOTIDE SEQUENCE [LARGE SCALE GENOMIC DNA]</scope>
    <source>
        <strain evidence="18">Lab_2022b</strain>
    </source>
</reference>
<evidence type="ECO:0000256" key="15">
    <source>
        <dbReference type="PROSITE-ProRule" id="PRU00502"/>
    </source>
</evidence>
<keyword evidence="13" id="KW-0539">Nucleus</keyword>
<keyword evidence="8" id="KW-0378">Hydrolase</keyword>
<keyword evidence="10" id="KW-0862">Zinc</keyword>
<name>A0AAW1CH94_9HEMI</name>
<evidence type="ECO:0000256" key="7">
    <source>
        <dbReference type="ARBA" id="ARBA00022786"/>
    </source>
</evidence>
<dbReference type="PROSITE" id="PS00972">
    <property type="entry name" value="USP_1"/>
    <property type="match status" value="1"/>
</dbReference>
<comment type="caution">
    <text evidence="18">The sequence shown here is derived from an EMBL/GenBank/DDBJ whole genome shotgun (WGS) entry which is preliminary data.</text>
</comment>
<keyword evidence="9" id="KW-0788">Thiol protease</keyword>
<dbReference type="InterPro" id="IPR028889">
    <property type="entry name" value="USP"/>
</dbReference>
<evidence type="ECO:0000256" key="3">
    <source>
        <dbReference type="ARBA" id="ARBA00012759"/>
    </source>
</evidence>
<sequence>MHKMSCKHLKDYKSKHGLKTFETIHGFFVFHPNLTDTYHQVLATCFDCETYCSNRILACMHCIYLGCFVKHIGEHVRHSSHSLYVELSNGHLYCSNCKDYIYDADIEEISEKQRLIAFRLSGDNGWSSCPAYNGPTRYLPWRPSQADAKVLQQHSNRLKLEPTSNVGIRGMVNLGSTCYMNCIMQAFLHTPMLRDYFFTDNHRCYSRKTKDCLFCHFGRLFQKYYTDDISTLSLHEILYLVWQKDPILSGYEEKDAHEFFMSALNLLHQHSSSSHSTPSIIDLIFHGKLQSDIVCQSCANVSTKIDPFSDISLDIPDSGPQAHADLSQCLLHFTRAEVLESSSIRCSTCQTYQESTKQLTFKTLPVVIVIHLKRFEHINGKRKKKSMYVSFPMELDMSRFTSNLRNQAHLPSSTNSDNRYTLYAVVVHVSDSLDTGHYLVYIRHTKDTWYKCTDVKVVPAETSEVLASEGYLLFYHKTVLSYK</sequence>
<dbReference type="PANTHER" id="PTHR21646">
    <property type="entry name" value="UBIQUITIN CARBOXYL-TERMINAL HYDROLASE"/>
    <property type="match status" value="1"/>
</dbReference>
<dbReference type="InterPro" id="IPR001394">
    <property type="entry name" value="Peptidase_C19_UCH"/>
</dbReference>
<keyword evidence="5" id="KW-0479">Metal-binding</keyword>
<feature type="domain" description="UBP-type" evidence="17">
    <location>
        <begin position="4"/>
        <end position="120"/>
    </location>
</feature>
<dbReference type="InterPro" id="IPR050185">
    <property type="entry name" value="Ub_carboxyl-term_hydrolase"/>
</dbReference>